<feature type="compositionally biased region" description="Pro residues" evidence="1">
    <location>
        <begin position="93"/>
        <end position="105"/>
    </location>
</feature>
<feature type="compositionally biased region" description="Low complexity" evidence="1">
    <location>
        <begin position="612"/>
        <end position="622"/>
    </location>
</feature>
<organism evidence="2 3">
    <name type="scientific">Allomyces macrogynus (strain ATCC 38327)</name>
    <name type="common">Allomyces javanicus var. macrogynus</name>
    <dbReference type="NCBI Taxonomy" id="578462"/>
    <lineage>
        <taxon>Eukaryota</taxon>
        <taxon>Fungi</taxon>
        <taxon>Fungi incertae sedis</taxon>
        <taxon>Blastocladiomycota</taxon>
        <taxon>Blastocladiomycetes</taxon>
        <taxon>Blastocladiales</taxon>
        <taxon>Blastocladiaceae</taxon>
        <taxon>Allomyces</taxon>
    </lineage>
</organism>
<dbReference type="AlphaFoldDB" id="A0A0L0T965"/>
<feature type="region of interest" description="Disordered" evidence="1">
    <location>
        <begin position="183"/>
        <end position="219"/>
    </location>
</feature>
<gene>
    <name evidence="2" type="ORF">AMAG_20320</name>
</gene>
<evidence type="ECO:0000313" key="3">
    <source>
        <dbReference type="Proteomes" id="UP000054350"/>
    </source>
</evidence>
<feature type="region of interest" description="Disordered" evidence="1">
    <location>
        <begin position="757"/>
        <end position="795"/>
    </location>
</feature>
<dbReference type="STRING" id="578462.A0A0L0T965"/>
<name>A0A0L0T965_ALLM3</name>
<dbReference type="eggNOG" id="ENOG502S2PE">
    <property type="taxonomic scope" value="Eukaryota"/>
</dbReference>
<reference evidence="2 3" key="1">
    <citation type="submission" date="2009-11" db="EMBL/GenBank/DDBJ databases">
        <title>Annotation of Allomyces macrogynus ATCC 38327.</title>
        <authorList>
            <consortium name="The Broad Institute Genome Sequencing Platform"/>
            <person name="Russ C."/>
            <person name="Cuomo C."/>
            <person name="Burger G."/>
            <person name="Gray M.W."/>
            <person name="Holland P.W.H."/>
            <person name="King N."/>
            <person name="Lang F.B.F."/>
            <person name="Roger A.J."/>
            <person name="Ruiz-Trillo I."/>
            <person name="Young S.K."/>
            <person name="Zeng Q."/>
            <person name="Gargeya S."/>
            <person name="Fitzgerald M."/>
            <person name="Haas B."/>
            <person name="Abouelleil A."/>
            <person name="Alvarado L."/>
            <person name="Arachchi H.M."/>
            <person name="Berlin A."/>
            <person name="Chapman S.B."/>
            <person name="Gearin G."/>
            <person name="Goldberg J."/>
            <person name="Griggs A."/>
            <person name="Gujja S."/>
            <person name="Hansen M."/>
            <person name="Heiman D."/>
            <person name="Howarth C."/>
            <person name="Larimer J."/>
            <person name="Lui A."/>
            <person name="MacDonald P.J.P."/>
            <person name="McCowen C."/>
            <person name="Montmayeur A."/>
            <person name="Murphy C."/>
            <person name="Neiman D."/>
            <person name="Pearson M."/>
            <person name="Priest M."/>
            <person name="Roberts A."/>
            <person name="Saif S."/>
            <person name="Shea T."/>
            <person name="Sisk P."/>
            <person name="Stolte C."/>
            <person name="Sykes S."/>
            <person name="Wortman J."/>
            <person name="Nusbaum C."/>
            <person name="Birren B."/>
        </authorList>
    </citation>
    <scope>NUCLEOTIDE SEQUENCE [LARGE SCALE GENOMIC DNA]</scope>
    <source>
        <strain evidence="2 3">ATCC 38327</strain>
    </source>
</reference>
<feature type="compositionally biased region" description="Acidic residues" evidence="1">
    <location>
        <begin position="208"/>
        <end position="219"/>
    </location>
</feature>
<feature type="compositionally biased region" description="Pro residues" evidence="1">
    <location>
        <begin position="644"/>
        <end position="660"/>
    </location>
</feature>
<keyword evidence="3" id="KW-1185">Reference proteome</keyword>
<dbReference type="VEuPathDB" id="FungiDB:AMAG_20320"/>
<feature type="region of interest" description="Disordered" evidence="1">
    <location>
        <begin position="88"/>
        <end position="139"/>
    </location>
</feature>
<feature type="compositionally biased region" description="Basic residues" evidence="1">
    <location>
        <begin position="602"/>
        <end position="611"/>
    </location>
</feature>
<feature type="region of interest" description="Disordered" evidence="1">
    <location>
        <begin position="598"/>
        <end position="742"/>
    </location>
</feature>
<accession>A0A0L0T965</accession>
<feature type="compositionally biased region" description="Polar residues" evidence="1">
    <location>
        <begin position="682"/>
        <end position="697"/>
    </location>
</feature>
<protein>
    <submittedName>
        <fullName evidence="2">Uncharacterized protein</fullName>
    </submittedName>
</protein>
<feature type="compositionally biased region" description="Polar residues" evidence="1">
    <location>
        <begin position="771"/>
        <end position="781"/>
    </location>
</feature>
<feature type="compositionally biased region" description="Low complexity" evidence="1">
    <location>
        <begin position="122"/>
        <end position="139"/>
    </location>
</feature>
<sequence length="795" mass="83620">MDDSPQMILEAFAPYADQFPTIRVPRDAVIKEVKSTTPIYAEWSQVIFRMLYSGNGAPAAGIAADQSKPVKPAPADAVQQWERALADRARRPGTPPTATPPPPPVANGGGGGGKKGKKQPKGKQQAAAAPTTDSPATTAAATALDEVSRLVDDWIARPSRLTDHLDVDPCAFEQELDSVYHSLQPRDEDATASPTAATVRRASRAKDGDEEDDGEDDDEELETIFHLIDADKSGLSASLLRPRKLARPAHVDRERAIVEGDAAKFHAKYAAALRKMLEPVWQPVRAFCATVRMLDATRGETVAKVLADTGDAAAKFDTQWTHVVNMAKHKRKATDPGQLAAVDEKLAALLQAIVEDHQTMIDTRFEPAVAAVVAYVDQLATTCRRVLDQIQVDDGDASSPSTVIVRRMRDMLPQEIDDKVADAQAAVAAVRARVAARHAEIQAAVADVQQMWTLLAKANDNVGHRLDRAAKGDVRKAIKRIEHLVSTSSAQSPDEIAALFPQEAATGLVLNMLVCCMIDGEAREATIVKDVNAQFQAQFDELCDRRLAAIDLYDDGLEAGIRALDLSLRNVFLDEMAQIASAEQAKAKAAELFGDAGTASAGRKKKGKNNAKKPSTPAAAPVPAKPAPKPSLAAAKPKKAASPAPTPTPPPGAPTPPPTSSTPVEPASPAAAASPPKTQPTMSRTSSVGKLVTSSGTIDGVQRVVPEDILAAAPPPPKRVSTPTSTSSRVPGPIARGSSSLAASPVVTRVTIEDLASASAPDLRAPGSAAVGTSPTGSTVSCAEGAGVPRARRAP</sequence>
<evidence type="ECO:0000256" key="1">
    <source>
        <dbReference type="SAM" id="MobiDB-lite"/>
    </source>
</evidence>
<dbReference type="Proteomes" id="UP000054350">
    <property type="component" value="Unassembled WGS sequence"/>
</dbReference>
<dbReference type="EMBL" id="GG745371">
    <property type="protein sequence ID" value="KNE71260.1"/>
    <property type="molecule type" value="Genomic_DNA"/>
</dbReference>
<proteinExistence type="predicted"/>
<dbReference type="OrthoDB" id="5600303at2759"/>
<feature type="compositionally biased region" description="Low complexity" evidence="1">
    <location>
        <begin position="661"/>
        <end position="681"/>
    </location>
</feature>
<reference evidence="3" key="2">
    <citation type="submission" date="2009-11" db="EMBL/GenBank/DDBJ databases">
        <title>The Genome Sequence of Allomyces macrogynus strain ATCC 38327.</title>
        <authorList>
            <consortium name="The Broad Institute Genome Sequencing Platform"/>
            <person name="Russ C."/>
            <person name="Cuomo C."/>
            <person name="Shea T."/>
            <person name="Young S.K."/>
            <person name="Zeng Q."/>
            <person name="Koehrsen M."/>
            <person name="Haas B."/>
            <person name="Borodovsky M."/>
            <person name="Guigo R."/>
            <person name="Alvarado L."/>
            <person name="Berlin A."/>
            <person name="Borenstein D."/>
            <person name="Chen Z."/>
            <person name="Engels R."/>
            <person name="Freedman E."/>
            <person name="Gellesch M."/>
            <person name="Goldberg J."/>
            <person name="Griggs A."/>
            <person name="Gujja S."/>
            <person name="Heiman D."/>
            <person name="Hepburn T."/>
            <person name="Howarth C."/>
            <person name="Jen D."/>
            <person name="Larson L."/>
            <person name="Lewis B."/>
            <person name="Mehta T."/>
            <person name="Park D."/>
            <person name="Pearson M."/>
            <person name="Roberts A."/>
            <person name="Saif S."/>
            <person name="Shenoy N."/>
            <person name="Sisk P."/>
            <person name="Stolte C."/>
            <person name="Sykes S."/>
            <person name="Walk T."/>
            <person name="White J."/>
            <person name="Yandava C."/>
            <person name="Burger G."/>
            <person name="Gray M.W."/>
            <person name="Holland P.W.H."/>
            <person name="King N."/>
            <person name="Lang F.B.F."/>
            <person name="Roger A.J."/>
            <person name="Ruiz-Trillo I."/>
            <person name="Lander E."/>
            <person name="Nusbaum C."/>
        </authorList>
    </citation>
    <scope>NUCLEOTIDE SEQUENCE [LARGE SCALE GENOMIC DNA]</scope>
    <source>
        <strain evidence="3">ATCC 38327</strain>
    </source>
</reference>
<feature type="compositionally biased region" description="Low complexity" evidence="1">
    <location>
        <begin position="719"/>
        <end position="733"/>
    </location>
</feature>
<feature type="compositionally biased region" description="Low complexity" evidence="1">
    <location>
        <begin position="630"/>
        <end position="643"/>
    </location>
</feature>
<evidence type="ECO:0000313" key="2">
    <source>
        <dbReference type="EMBL" id="KNE71260.1"/>
    </source>
</evidence>